<feature type="region of interest" description="Disordered" evidence="1">
    <location>
        <begin position="74"/>
        <end position="94"/>
    </location>
</feature>
<proteinExistence type="predicted"/>
<organism evidence="2 3">
    <name type="scientific">Iphiclides podalirius</name>
    <name type="common">scarce swallowtail</name>
    <dbReference type="NCBI Taxonomy" id="110791"/>
    <lineage>
        <taxon>Eukaryota</taxon>
        <taxon>Metazoa</taxon>
        <taxon>Ecdysozoa</taxon>
        <taxon>Arthropoda</taxon>
        <taxon>Hexapoda</taxon>
        <taxon>Insecta</taxon>
        <taxon>Pterygota</taxon>
        <taxon>Neoptera</taxon>
        <taxon>Endopterygota</taxon>
        <taxon>Lepidoptera</taxon>
        <taxon>Glossata</taxon>
        <taxon>Ditrysia</taxon>
        <taxon>Papilionoidea</taxon>
        <taxon>Papilionidae</taxon>
        <taxon>Papilioninae</taxon>
        <taxon>Iphiclides</taxon>
    </lineage>
</organism>
<evidence type="ECO:0000313" key="3">
    <source>
        <dbReference type="Proteomes" id="UP000837857"/>
    </source>
</evidence>
<dbReference type="Proteomes" id="UP000837857">
    <property type="component" value="Chromosome 7"/>
</dbReference>
<evidence type="ECO:0000313" key="2">
    <source>
        <dbReference type="EMBL" id="CAH2073009.1"/>
    </source>
</evidence>
<keyword evidence="3" id="KW-1185">Reference proteome</keyword>
<evidence type="ECO:0000256" key="1">
    <source>
        <dbReference type="SAM" id="MobiDB-lite"/>
    </source>
</evidence>
<name>A0ABN8J0I9_9NEOP</name>
<gene>
    <name evidence="2" type="ORF">IPOD504_LOCUS15439</name>
</gene>
<dbReference type="EMBL" id="OW152819">
    <property type="protein sequence ID" value="CAH2073009.1"/>
    <property type="molecule type" value="Genomic_DNA"/>
</dbReference>
<reference evidence="2" key="1">
    <citation type="submission" date="2022-03" db="EMBL/GenBank/DDBJ databases">
        <authorList>
            <person name="Martin H S."/>
        </authorList>
    </citation>
    <scope>NUCLEOTIDE SEQUENCE</scope>
</reference>
<protein>
    <submittedName>
        <fullName evidence="2">Uncharacterized protein</fullName>
    </submittedName>
</protein>
<feature type="non-terminal residue" evidence="2">
    <location>
        <position position="94"/>
    </location>
</feature>
<sequence>MPSPFEDRADIRADVIPTAVHLCIGSAAGALPQATQYFPPGGTSTRKHRAGRALIPRALSRGAPFHINLSYSHATPRRSVPSLKRAEAGASDAV</sequence>
<accession>A0ABN8J0I9</accession>